<dbReference type="PANTHER" id="PTHR34501:SF9">
    <property type="entry name" value="MAJOR OUTER MEMBRANE PROTEIN P.IA"/>
    <property type="match status" value="1"/>
</dbReference>
<evidence type="ECO:0000256" key="8">
    <source>
        <dbReference type="ARBA" id="ARBA00023114"/>
    </source>
</evidence>
<keyword evidence="5" id="KW-0812">Transmembrane</keyword>
<evidence type="ECO:0000256" key="3">
    <source>
        <dbReference type="ARBA" id="ARBA00022448"/>
    </source>
</evidence>
<accession>A0ABT1BTT9</accession>
<dbReference type="EMBL" id="JAMXMC010000021">
    <property type="protein sequence ID" value="MCO5979324.1"/>
    <property type="molecule type" value="Genomic_DNA"/>
</dbReference>
<dbReference type="Proteomes" id="UP001204851">
    <property type="component" value="Unassembled WGS sequence"/>
</dbReference>
<dbReference type="CDD" id="cd00342">
    <property type="entry name" value="gram_neg_porins"/>
    <property type="match status" value="1"/>
</dbReference>
<evidence type="ECO:0000256" key="9">
    <source>
        <dbReference type="ARBA" id="ARBA00023136"/>
    </source>
</evidence>
<evidence type="ECO:0000256" key="5">
    <source>
        <dbReference type="ARBA" id="ARBA00022692"/>
    </source>
</evidence>
<evidence type="ECO:0000256" key="1">
    <source>
        <dbReference type="ARBA" id="ARBA00004571"/>
    </source>
</evidence>
<evidence type="ECO:0000256" key="11">
    <source>
        <dbReference type="SAM" id="SignalP"/>
    </source>
</evidence>
<keyword evidence="10" id="KW-0998">Cell outer membrane</keyword>
<evidence type="ECO:0000256" key="6">
    <source>
        <dbReference type="ARBA" id="ARBA00022729"/>
    </source>
</evidence>
<dbReference type="InterPro" id="IPR023614">
    <property type="entry name" value="Porin_dom_sf"/>
</dbReference>
<reference evidence="13 14" key="1">
    <citation type="submission" date="2022-06" db="EMBL/GenBank/DDBJ databases">
        <title>Ideonella sp. NS12-5 Genome sequencing and assembly.</title>
        <authorList>
            <person name="Jung Y."/>
        </authorList>
    </citation>
    <scope>NUCLEOTIDE SEQUENCE [LARGE SCALE GENOMIC DNA]</scope>
    <source>
        <strain evidence="13 14">NS12-5</strain>
    </source>
</reference>
<keyword evidence="9" id="KW-0472">Membrane</keyword>
<protein>
    <submittedName>
        <fullName evidence="13">Porin</fullName>
    </submittedName>
</protein>
<comment type="caution">
    <text evidence="13">The sequence shown here is derived from an EMBL/GenBank/DDBJ whole genome shotgun (WGS) entry which is preliminary data.</text>
</comment>
<dbReference type="RefSeq" id="WP_252772272.1">
    <property type="nucleotide sequence ID" value="NZ_JAMXMC010000021.1"/>
</dbReference>
<keyword evidence="4" id="KW-1134">Transmembrane beta strand</keyword>
<dbReference type="SUPFAM" id="SSF56935">
    <property type="entry name" value="Porins"/>
    <property type="match status" value="1"/>
</dbReference>
<feature type="signal peptide" evidence="11">
    <location>
        <begin position="1"/>
        <end position="31"/>
    </location>
</feature>
<organism evidence="13 14">
    <name type="scientific">Ideonella oryzae</name>
    <dbReference type="NCBI Taxonomy" id="2937441"/>
    <lineage>
        <taxon>Bacteria</taxon>
        <taxon>Pseudomonadati</taxon>
        <taxon>Pseudomonadota</taxon>
        <taxon>Betaproteobacteria</taxon>
        <taxon>Burkholderiales</taxon>
        <taxon>Sphaerotilaceae</taxon>
        <taxon>Ideonella</taxon>
    </lineage>
</organism>
<proteinExistence type="predicted"/>
<keyword evidence="6 11" id="KW-0732">Signal</keyword>
<keyword evidence="14" id="KW-1185">Reference proteome</keyword>
<evidence type="ECO:0000256" key="7">
    <source>
        <dbReference type="ARBA" id="ARBA00023065"/>
    </source>
</evidence>
<keyword evidence="7" id="KW-0406">Ion transport</keyword>
<keyword evidence="3" id="KW-0813">Transport</keyword>
<dbReference type="InterPro" id="IPR033900">
    <property type="entry name" value="Gram_neg_porin_domain"/>
</dbReference>
<evidence type="ECO:0000313" key="14">
    <source>
        <dbReference type="Proteomes" id="UP001204851"/>
    </source>
</evidence>
<dbReference type="Gene3D" id="2.40.160.10">
    <property type="entry name" value="Porin"/>
    <property type="match status" value="1"/>
</dbReference>
<dbReference type="InterPro" id="IPR050298">
    <property type="entry name" value="Gram-neg_bact_OMP"/>
</dbReference>
<gene>
    <name evidence="13" type="ORF">M0L44_21700</name>
</gene>
<evidence type="ECO:0000256" key="10">
    <source>
        <dbReference type="ARBA" id="ARBA00023237"/>
    </source>
</evidence>
<sequence length="447" mass="45890">MSPSIRRARRLSFHCIAAAVLASLYTVPALADAEVDALKKELAEQRKLIEQLLAAQGQAPAPAAAAGAAPAAGTPPVAGASQPSISAYGVADVGVNSTSAGQGRKTQFSSGGFSSSRLGVRVDHPMAAGLQAVALAEAGVLYDNGVVGNANVSPGINTTPSSGGQLGTGTQLFSRQIFAGLKGNFGSLTLGRQYTGSYIESTGIGSVKGDGLLGYSGGVIPLVGGMPTRLDNSLAYVTPSWQGLSAQLIYTTGSDNNVSEPTTSGSNLTTDRAGRGHDIAVFYRQGPLTAAASTWGVNATSYKTTETGLARKRGFQLAANYDFGVLKLAGNVATGKIKGGDYENVTQTLSDANAYGLSVLVPYGQHRFVVAYSHLNDKSALNKDASIYGLGYWYELSTSTKLYAAWGRIQNNAQASYSLADGGSLVNATKEAGVSPSGFAGGINFSF</sequence>
<feature type="chain" id="PRO_5045800821" evidence="11">
    <location>
        <begin position="32"/>
        <end position="447"/>
    </location>
</feature>
<name>A0ABT1BTT9_9BURK</name>
<dbReference type="PANTHER" id="PTHR34501">
    <property type="entry name" value="PROTEIN YDDL-RELATED"/>
    <property type="match status" value="1"/>
</dbReference>
<keyword evidence="8" id="KW-0626">Porin</keyword>
<comment type="subunit">
    <text evidence="2">Homotrimer.</text>
</comment>
<evidence type="ECO:0000313" key="13">
    <source>
        <dbReference type="EMBL" id="MCO5979324.1"/>
    </source>
</evidence>
<evidence type="ECO:0000259" key="12">
    <source>
        <dbReference type="Pfam" id="PF13609"/>
    </source>
</evidence>
<dbReference type="Pfam" id="PF13609">
    <property type="entry name" value="Porin_4"/>
    <property type="match status" value="1"/>
</dbReference>
<comment type="subcellular location">
    <subcellularLocation>
        <location evidence="1">Cell outer membrane</location>
        <topology evidence="1">Multi-pass membrane protein</topology>
    </subcellularLocation>
</comment>
<evidence type="ECO:0000256" key="4">
    <source>
        <dbReference type="ARBA" id="ARBA00022452"/>
    </source>
</evidence>
<evidence type="ECO:0000256" key="2">
    <source>
        <dbReference type="ARBA" id="ARBA00011233"/>
    </source>
</evidence>
<feature type="domain" description="Porin" evidence="12">
    <location>
        <begin position="63"/>
        <end position="413"/>
    </location>
</feature>